<feature type="domain" description="Protein kinase" evidence="6">
    <location>
        <begin position="1"/>
        <end position="230"/>
    </location>
</feature>
<reference evidence="8" key="1">
    <citation type="submission" date="2005-09" db="EMBL/GenBank/DDBJ databases">
        <title>Annotation of the Aspergillus terreus NIH2624 genome.</title>
        <authorList>
            <person name="Birren B.W."/>
            <person name="Lander E.S."/>
            <person name="Galagan J.E."/>
            <person name="Nusbaum C."/>
            <person name="Devon K."/>
            <person name="Henn M."/>
            <person name="Ma L.-J."/>
            <person name="Jaffe D.B."/>
            <person name="Butler J."/>
            <person name="Alvarez P."/>
            <person name="Gnerre S."/>
            <person name="Grabherr M."/>
            <person name="Kleber M."/>
            <person name="Mauceli E.W."/>
            <person name="Brockman W."/>
            <person name="Rounsley S."/>
            <person name="Young S.K."/>
            <person name="LaButti K."/>
            <person name="Pushparaj V."/>
            <person name="DeCaprio D."/>
            <person name="Crawford M."/>
            <person name="Koehrsen M."/>
            <person name="Engels R."/>
            <person name="Montgomery P."/>
            <person name="Pearson M."/>
            <person name="Howarth C."/>
            <person name="Larson L."/>
            <person name="Luoma S."/>
            <person name="White J."/>
            <person name="Alvarado L."/>
            <person name="Kodira C.D."/>
            <person name="Zeng Q."/>
            <person name="Oleary S."/>
            <person name="Yandava C."/>
            <person name="Denning D.W."/>
            <person name="Nierman W.C."/>
            <person name="Milne T."/>
            <person name="Madden K."/>
        </authorList>
    </citation>
    <scope>NUCLEOTIDE SEQUENCE [LARGE SCALE GENOMIC DNA]</scope>
    <source>
        <strain evidence="8">NIH 2624 / FGSC A1156</strain>
    </source>
</reference>
<dbReference type="InterPro" id="IPR011009">
    <property type="entry name" value="Kinase-like_dom_sf"/>
</dbReference>
<keyword evidence="1" id="KW-0723">Serine/threonine-protein kinase</keyword>
<dbReference type="OrthoDB" id="1278353at2759"/>
<dbReference type="PANTHER" id="PTHR24351">
    <property type="entry name" value="RIBOSOMAL PROTEIN S6 KINASE"/>
    <property type="match status" value="1"/>
</dbReference>
<evidence type="ECO:0000256" key="5">
    <source>
        <dbReference type="ARBA" id="ARBA00022840"/>
    </source>
</evidence>
<dbReference type="PROSITE" id="PS50011">
    <property type="entry name" value="PROTEIN_KINASE_DOM"/>
    <property type="match status" value="1"/>
</dbReference>
<dbReference type="GeneID" id="4353933"/>
<keyword evidence="4" id="KW-0418">Kinase</keyword>
<sequence>MEIIDIPCSAHKQHSGENKPGINSLRAGIQHPFIAPLTFALISLDGRSELLSPLGSGGYLSDHVQRDRRFGITKAKYYAAELVCVLEYLHAKNIILGSLNMEDILLDSSGHASLCKPSLFALDLCKDRDCIAPGTSEYPAPEILLNKRKASRAGDWWSLGIILHELLTGAPPFYHKDEEERRYRIIHDDLQLPISLPSSANNILTKLLDKDHTRRLGAHGLAELKTHPFFHGLHGVNVSSANSKRPLNPTTI</sequence>
<evidence type="ECO:0000313" key="7">
    <source>
        <dbReference type="EMBL" id="EAU30169.1"/>
    </source>
</evidence>
<keyword evidence="2" id="KW-0808">Transferase</keyword>
<evidence type="ECO:0000256" key="2">
    <source>
        <dbReference type="ARBA" id="ARBA00022679"/>
    </source>
</evidence>
<accession>Q0CBA2</accession>
<dbReference type="eggNOG" id="KOG0598">
    <property type="taxonomic scope" value="Eukaryota"/>
</dbReference>
<dbReference type="InterPro" id="IPR000719">
    <property type="entry name" value="Prot_kinase_dom"/>
</dbReference>
<dbReference type="HOGENOM" id="CLU_000288_63_5_1"/>
<dbReference type="GO" id="GO:0005524">
    <property type="term" value="F:ATP binding"/>
    <property type="evidence" value="ECO:0007669"/>
    <property type="project" value="UniProtKB-KW"/>
</dbReference>
<dbReference type="Gene3D" id="1.10.510.10">
    <property type="entry name" value="Transferase(Phosphotransferase) domain 1"/>
    <property type="match status" value="1"/>
</dbReference>
<dbReference type="Proteomes" id="UP000007963">
    <property type="component" value="Unassembled WGS sequence"/>
</dbReference>
<evidence type="ECO:0000256" key="1">
    <source>
        <dbReference type="ARBA" id="ARBA00022527"/>
    </source>
</evidence>
<evidence type="ECO:0000256" key="3">
    <source>
        <dbReference type="ARBA" id="ARBA00022741"/>
    </source>
</evidence>
<dbReference type="SMART" id="SM00220">
    <property type="entry name" value="S_TKc"/>
    <property type="match status" value="1"/>
</dbReference>
<protein>
    <recommendedName>
        <fullName evidence="6">Protein kinase domain-containing protein</fullName>
    </recommendedName>
</protein>
<organism evidence="7 8">
    <name type="scientific">Aspergillus terreus (strain NIH 2624 / FGSC A1156)</name>
    <dbReference type="NCBI Taxonomy" id="341663"/>
    <lineage>
        <taxon>Eukaryota</taxon>
        <taxon>Fungi</taxon>
        <taxon>Dikarya</taxon>
        <taxon>Ascomycota</taxon>
        <taxon>Pezizomycotina</taxon>
        <taxon>Eurotiomycetes</taxon>
        <taxon>Eurotiomycetidae</taxon>
        <taxon>Eurotiales</taxon>
        <taxon>Aspergillaceae</taxon>
        <taxon>Aspergillus</taxon>
        <taxon>Aspergillus subgen. Circumdati</taxon>
    </lineage>
</organism>
<evidence type="ECO:0000259" key="6">
    <source>
        <dbReference type="PROSITE" id="PS50011"/>
    </source>
</evidence>
<evidence type="ECO:0000313" key="8">
    <source>
        <dbReference type="Proteomes" id="UP000007963"/>
    </source>
</evidence>
<keyword evidence="3" id="KW-0547">Nucleotide-binding</keyword>
<name>Q0CBA2_ASPTN</name>
<dbReference type="SUPFAM" id="SSF56112">
    <property type="entry name" value="Protein kinase-like (PK-like)"/>
    <property type="match status" value="1"/>
</dbReference>
<dbReference type="RefSeq" id="XP_001217654.1">
    <property type="nucleotide sequence ID" value="XM_001217653.1"/>
</dbReference>
<proteinExistence type="predicted"/>
<dbReference type="GO" id="GO:0004674">
    <property type="term" value="F:protein serine/threonine kinase activity"/>
    <property type="evidence" value="ECO:0007669"/>
    <property type="project" value="UniProtKB-KW"/>
</dbReference>
<keyword evidence="5" id="KW-0067">ATP-binding</keyword>
<evidence type="ECO:0000256" key="4">
    <source>
        <dbReference type="ARBA" id="ARBA00022777"/>
    </source>
</evidence>
<dbReference type="Gene3D" id="3.30.200.20">
    <property type="entry name" value="Phosphorylase Kinase, domain 1"/>
    <property type="match status" value="1"/>
</dbReference>
<dbReference type="VEuPathDB" id="FungiDB:ATEG_09032"/>
<dbReference type="Pfam" id="PF00069">
    <property type="entry name" value="Pkinase"/>
    <property type="match status" value="1"/>
</dbReference>
<dbReference type="STRING" id="341663.Q0CBA2"/>
<dbReference type="EMBL" id="CH476607">
    <property type="protein sequence ID" value="EAU30169.1"/>
    <property type="molecule type" value="Genomic_DNA"/>
</dbReference>
<dbReference type="AlphaFoldDB" id="Q0CBA2"/>
<gene>
    <name evidence="7" type="ORF">ATEG_09032</name>
</gene>